<gene>
    <name evidence="3" type="ORF">Tco_1090385</name>
</gene>
<dbReference type="EMBL" id="BQNB010020336">
    <property type="protein sequence ID" value="GJT94867.1"/>
    <property type="molecule type" value="Genomic_DNA"/>
</dbReference>
<comment type="caution">
    <text evidence="3">The sequence shown here is derived from an EMBL/GenBank/DDBJ whole genome shotgun (WGS) entry which is preliminary data.</text>
</comment>
<reference evidence="3" key="2">
    <citation type="submission" date="2022-01" db="EMBL/GenBank/DDBJ databases">
        <authorList>
            <person name="Yamashiro T."/>
            <person name="Shiraishi A."/>
            <person name="Satake H."/>
            <person name="Nakayama K."/>
        </authorList>
    </citation>
    <scope>NUCLEOTIDE SEQUENCE</scope>
</reference>
<evidence type="ECO:0000313" key="4">
    <source>
        <dbReference type="Proteomes" id="UP001151760"/>
    </source>
</evidence>
<dbReference type="Proteomes" id="UP001151760">
    <property type="component" value="Unassembled WGS sequence"/>
</dbReference>
<accession>A0ABQ5I694</accession>
<keyword evidence="4" id="KW-1185">Reference proteome</keyword>
<sequence>MATPFNRTFVSEKAVKNKYDRIKNDCNLWKTLKIGETGLGWDASARKLDCSYEWWKRKNACDHIYENVASGEDCVSPSMDPETVNEVHNENVEVEDVERDDGLDGNQDGTQVHNSEMEEL</sequence>
<evidence type="ECO:0000259" key="2">
    <source>
        <dbReference type="Pfam" id="PF12776"/>
    </source>
</evidence>
<dbReference type="Pfam" id="PF12776">
    <property type="entry name" value="Myb_DNA-bind_3"/>
    <property type="match status" value="1"/>
</dbReference>
<feature type="domain" description="Myb/SANT-like" evidence="2">
    <location>
        <begin position="5"/>
        <end position="57"/>
    </location>
</feature>
<dbReference type="InterPro" id="IPR024752">
    <property type="entry name" value="Myb/SANT-like_dom"/>
</dbReference>
<proteinExistence type="predicted"/>
<protein>
    <submittedName>
        <fullName evidence="3">Myb/SANT-like domain-containing protein</fullName>
    </submittedName>
</protein>
<evidence type="ECO:0000256" key="1">
    <source>
        <dbReference type="SAM" id="MobiDB-lite"/>
    </source>
</evidence>
<feature type="region of interest" description="Disordered" evidence="1">
    <location>
        <begin position="94"/>
        <end position="120"/>
    </location>
</feature>
<organism evidence="3 4">
    <name type="scientific">Tanacetum coccineum</name>
    <dbReference type="NCBI Taxonomy" id="301880"/>
    <lineage>
        <taxon>Eukaryota</taxon>
        <taxon>Viridiplantae</taxon>
        <taxon>Streptophyta</taxon>
        <taxon>Embryophyta</taxon>
        <taxon>Tracheophyta</taxon>
        <taxon>Spermatophyta</taxon>
        <taxon>Magnoliopsida</taxon>
        <taxon>eudicotyledons</taxon>
        <taxon>Gunneridae</taxon>
        <taxon>Pentapetalae</taxon>
        <taxon>asterids</taxon>
        <taxon>campanulids</taxon>
        <taxon>Asterales</taxon>
        <taxon>Asteraceae</taxon>
        <taxon>Asteroideae</taxon>
        <taxon>Anthemideae</taxon>
        <taxon>Anthemidinae</taxon>
        <taxon>Tanacetum</taxon>
    </lineage>
</organism>
<name>A0ABQ5I694_9ASTR</name>
<dbReference type="PANTHER" id="PTHR31704">
    <property type="entry name" value="MYB/SANT-LIKE DNA-BINDING DOMAIN PROTEIN-RELATED"/>
    <property type="match status" value="1"/>
</dbReference>
<dbReference type="PANTHER" id="PTHR31704:SF55">
    <property type="entry name" value="MYB_SANT-LIKE DNA-BINDING DOMAIN PROTEIN"/>
    <property type="match status" value="1"/>
</dbReference>
<feature type="compositionally biased region" description="Acidic residues" evidence="1">
    <location>
        <begin position="94"/>
        <end position="103"/>
    </location>
</feature>
<reference evidence="3" key="1">
    <citation type="journal article" date="2022" name="Int. J. Mol. Sci.">
        <title>Draft Genome of Tanacetum Coccineum: Genomic Comparison of Closely Related Tanacetum-Family Plants.</title>
        <authorList>
            <person name="Yamashiro T."/>
            <person name="Shiraishi A."/>
            <person name="Nakayama K."/>
            <person name="Satake H."/>
        </authorList>
    </citation>
    <scope>NUCLEOTIDE SEQUENCE</scope>
</reference>
<evidence type="ECO:0000313" key="3">
    <source>
        <dbReference type="EMBL" id="GJT94867.1"/>
    </source>
</evidence>